<dbReference type="EMBL" id="RJTM01000029">
    <property type="protein sequence ID" value="RNL90718.1"/>
    <property type="molecule type" value="Genomic_DNA"/>
</dbReference>
<sequence>MPWTKTDYPNSMKNLPAAVRNKAIEIANALLEDRKMEEGIAIATAISRAKDWAAEHGKKTDNPEKSKRTDVKVHGQDRYVIPYEKEWAIKVEGREKVEKVFHTKQEAVKQARRETKEVNGTLTIQRKTGKIEKRISYNPKNKG</sequence>
<gene>
    <name evidence="2" type="ORF">ED312_05975</name>
</gene>
<dbReference type="OrthoDB" id="8858565at2"/>
<dbReference type="AlphaFoldDB" id="A0A3N0ES15"/>
<name>A0A3N0ES15_SINP1</name>
<accession>A0A3N0ES15</accession>
<protein>
    <submittedName>
        <fullName evidence="2">DUF2188 domain-containing protein</fullName>
    </submittedName>
</protein>
<dbReference type="Proteomes" id="UP000267469">
    <property type="component" value="Unassembled WGS sequence"/>
</dbReference>
<proteinExistence type="predicted"/>
<keyword evidence="3" id="KW-1185">Reference proteome</keyword>
<evidence type="ECO:0000256" key="1">
    <source>
        <dbReference type="SAM" id="MobiDB-lite"/>
    </source>
</evidence>
<feature type="region of interest" description="Disordered" evidence="1">
    <location>
        <begin position="53"/>
        <end position="73"/>
    </location>
</feature>
<dbReference type="RefSeq" id="WP_123215095.1">
    <property type="nucleotide sequence ID" value="NZ_RJTM01000029.1"/>
</dbReference>
<dbReference type="InterPro" id="IPR018691">
    <property type="entry name" value="DUF2188"/>
</dbReference>
<evidence type="ECO:0000313" key="3">
    <source>
        <dbReference type="Proteomes" id="UP000267469"/>
    </source>
</evidence>
<reference evidence="2 3" key="1">
    <citation type="submission" date="2018-10" db="EMBL/GenBank/DDBJ databases">
        <title>Sinomicrobium pectinilyticum sp. nov., a pectinase-producing bacterium isolated from alkaline and saline soil, and emended description of the genus Sinomicrobium.</title>
        <authorList>
            <person name="Cheng B."/>
            <person name="Li C."/>
            <person name="Lai Q."/>
            <person name="Du M."/>
            <person name="Shao Z."/>
            <person name="Xu P."/>
            <person name="Yang C."/>
        </authorList>
    </citation>
    <scope>NUCLEOTIDE SEQUENCE [LARGE SCALE GENOMIC DNA]</scope>
    <source>
        <strain evidence="2 3">5DNS001</strain>
    </source>
</reference>
<dbReference type="Pfam" id="PF09954">
    <property type="entry name" value="DUF2188"/>
    <property type="match status" value="1"/>
</dbReference>
<organism evidence="2 3">
    <name type="scientific">Sinomicrobium pectinilyticum</name>
    <dbReference type="NCBI Taxonomy" id="1084421"/>
    <lineage>
        <taxon>Bacteria</taxon>
        <taxon>Pseudomonadati</taxon>
        <taxon>Bacteroidota</taxon>
        <taxon>Flavobacteriia</taxon>
        <taxon>Flavobacteriales</taxon>
        <taxon>Flavobacteriaceae</taxon>
        <taxon>Sinomicrobium</taxon>
    </lineage>
</organism>
<comment type="caution">
    <text evidence="2">The sequence shown here is derived from an EMBL/GenBank/DDBJ whole genome shotgun (WGS) entry which is preliminary data.</text>
</comment>
<evidence type="ECO:0000313" key="2">
    <source>
        <dbReference type="EMBL" id="RNL90718.1"/>
    </source>
</evidence>